<feature type="compositionally biased region" description="Basic and acidic residues" evidence="1">
    <location>
        <begin position="304"/>
        <end position="330"/>
    </location>
</feature>
<evidence type="ECO:0000313" key="2">
    <source>
        <dbReference type="EMBL" id="KAK3605399.1"/>
    </source>
</evidence>
<feature type="compositionally biased region" description="Low complexity" evidence="1">
    <location>
        <begin position="203"/>
        <end position="212"/>
    </location>
</feature>
<feature type="compositionally biased region" description="Basic and acidic residues" evidence="1">
    <location>
        <begin position="1166"/>
        <end position="1178"/>
    </location>
</feature>
<feature type="compositionally biased region" description="Basic and acidic residues" evidence="1">
    <location>
        <begin position="746"/>
        <end position="762"/>
    </location>
</feature>
<feature type="compositionally biased region" description="Low complexity" evidence="1">
    <location>
        <begin position="1242"/>
        <end position="1254"/>
    </location>
</feature>
<feature type="compositionally biased region" description="Polar residues" evidence="1">
    <location>
        <begin position="293"/>
        <end position="303"/>
    </location>
</feature>
<feature type="compositionally biased region" description="Basic and acidic residues" evidence="1">
    <location>
        <begin position="1743"/>
        <end position="1752"/>
    </location>
</feature>
<feature type="region of interest" description="Disordered" evidence="1">
    <location>
        <begin position="738"/>
        <end position="961"/>
    </location>
</feature>
<feature type="region of interest" description="Disordered" evidence="1">
    <location>
        <begin position="1879"/>
        <end position="1907"/>
    </location>
</feature>
<comment type="caution">
    <text evidence="2">The sequence shown here is derived from an EMBL/GenBank/DDBJ whole genome shotgun (WGS) entry which is preliminary data.</text>
</comment>
<feature type="compositionally biased region" description="Basic and acidic residues" evidence="1">
    <location>
        <begin position="445"/>
        <end position="478"/>
    </location>
</feature>
<feature type="compositionally biased region" description="Basic and acidic residues" evidence="1">
    <location>
        <begin position="645"/>
        <end position="689"/>
    </location>
</feature>
<dbReference type="Proteomes" id="UP001195483">
    <property type="component" value="Unassembled WGS sequence"/>
</dbReference>
<feature type="compositionally biased region" description="Basic and acidic residues" evidence="1">
    <location>
        <begin position="491"/>
        <end position="513"/>
    </location>
</feature>
<feature type="compositionally biased region" description="Basic and acidic residues" evidence="1">
    <location>
        <begin position="1724"/>
        <end position="1733"/>
    </location>
</feature>
<reference evidence="2" key="2">
    <citation type="journal article" date="2021" name="Genome Biol. Evol.">
        <title>Developing a high-quality reference genome for a parasitic bivalve with doubly uniparental inheritance (Bivalvia: Unionida).</title>
        <authorList>
            <person name="Smith C.H."/>
        </authorList>
    </citation>
    <scope>NUCLEOTIDE SEQUENCE</scope>
    <source>
        <strain evidence="2">CHS0354</strain>
        <tissue evidence="2">Mantle</tissue>
    </source>
</reference>
<reference evidence="2" key="3">
    <citation type="submission" date="2023-05" db="EMBL/GenBank/DDBJ databases">
        <authorList>
            <person name="Smith C.H."/>
        </authorList>
    </citation>
    <scope>NUCLEOTIDE SEQUENCE</scope>
    <source>
        <strain evidence="2">CHS0354</strain>
        <tissue evidence="2">Mantle</tissue>
    </source>
</reference>
<evidence type="ECO:0000256" key="1">
    <source>
        <dbReference type="SAM" id="MobiDB-lite"/>
    </source>
</evidence>
<feature type="compositionally biased region" description="Basic and acidic residues" evidence="1">
    <location>
        <begin position="274"/>
        <end position="292"/>
    </location>
</feature>
<feature type="compositionally biased region" description="Polar residues" evidence="1">
    <location>
        <begin position="243"/>
        <end position="264"/>
    </location>
</feature>
<evidence type="ECO:0000313" key="3">
    <source>
        <dbReference type="Proteomes" id="UP001195483"/>
    </source>
</evidence>
<reference evidence="2" key="1">
    <citation type="journal article" date="2021" name="Genome Biol. Evol.">
        <title>A High-Quality Reference Genome for a Parasitic Bivalve with Doubly Uniparental Inheritance (Bivalvia: Unionida).</title>
        <authorList>
            <person name="Smith C.H."/>
        </authorList>
    </citation>
    <scope>NUCLEOTIDE SEQUENCE</scope>
    <source>
        <strain evidence="2">CHS0354</strain>
    </source>
</reference>
<protein>
    <submittedName>
        <fullName evidence="2">Uncharacterized protein</fullName>
    </submittedName>
</protein>
<keyword evidence="3" id="KW-1185">Reference proteome</keyword>
<feature type="compositionally biased region" description="Basic and acidic residues" evidence="1">
    <location>
        <begin position="1120"/>
        <end position="1131"/>
    </location>
</feature>
<proteinExistence type="predicted"/>
<feature type="region of interest" description="Disordered" evidence="1">
    <location>
        <begin position="2030"/>
        <end position="2093"/>
    </location>
</feature>
<feature type="region of interest" description="Disordered" evidence="1">
    <location>
        <begin position="1724"/>
        <end position="1752"/>
    </location>
</feature>
<feature type="compositionally biased region" description="Polar residues" evidence="1">
    <location>
        <begin position="479"/>
        <end position="490"/>
    </location>
</feature>
<feature type="compositionally biased region" description="Basic and acidic residues" evidence="1">
    <location>
        <begin position="772"/>
        <end position="812"/>
    </location>
</feature>
<feature type="compositionally biased region" description="Basic and acidic residues" evidence="1">
    <location>
        <begin position="1798"/>
        <end position="1808"/>
    </location>
</feature>
<feature type="compositionally biased region" description="Basic and acidic residues" evidence="1">
    <location>
        <begin position="424"/>
        <end position="435"/>
    </location>
</feature>
<sequence length="2114" mass="235222">MLYHPSAPPSLILVSPMGPKTGFLIDANFIRQGSFIVLVSPMSPRAGAKAQATPSGSSLQQHDFPSYSSLGGSTYSDGSMSRYTRTYDTGSRNYDTSTRSYDSSSRLHDRSTRLGVSGSEEATESASRRHGLHSARGHDSDLTSYDVSTRKYDIGGTGSDIASSHPTSFGISGLRDSTTEHLHEPVLLDPGLRKTFQRHRNGSGDSIGSQSSDRSETKSQDSTDLFRIYRSRYQDRATHGQEPVSTSYKEPSVSYSAPKKQTNLDIDPIPELESVEKAQNGERAREKERSDSLRTQSLNSISSSREEREDKSVNQRLSERFKEGKIERSDFVQSRDTQSRLDSIQSKDIHSRSSIKDRDHYTAGSSRLLEKNKEGVEFLRFRDSKSTKKETAELQGEPQGSKQSSDKSGDELLSNFRKAIRKHASTDERKEKGSESSRSSTQLDKNIHSGDSKLEEIKEKDNLPHKISQKKFEIEKVSSSDQGKSVLQRYQKSESIESKSEETGEARVTDKNKERIAFEGPVIDDRSSRKVKAYVKSKTADLGQLSQDTKEDEVPSRVDATLITAHSRDELSEMTREERISRYKEERKRQLAALAETFDSGKSDLEALPSLFLSQTSQTSPLARSQSLKEETDLQAAVNLSRSRSMKEDSEKLKPVEEEKKQRINRDEHEYRHSEEKQHSRDFVDDDHIPSPSFKPLGITGLSLAERASEILGADQLPQKKAPLDSRLFDHMQNLRKLQQRHRAKERISIDELKARRSSRDTEDLEAMHALSAKEVKDEQKKDKLSQRVVEKRPKDEKAEINSADSEREKLKSRMRRKLPSIEDVLGTSSGSSTPDTMQSSSPAHVGSISSQSSLSTQSSSSQILSSRTSSSGSDVSTSRASSSLSDASRCSRILTPSTISEDVFHDTQVRKMDVQDQKGDQVMRSRTPSGGQPISDSAKAVTHHKVSETSSTRVERNKAQEVKPFGTVYVGTRDKDQHEVKSCQEEQKQSVKIPVTNISYRDLERETKSSHVIEKETIHSTASDLKHKPYSDFMHSDKTQEKTTQQVLSSKEHEKRPFEDKKEQDFVTVERDSKTASKHIESGKARYLENIVMTSDMDSKQLPSKKDFGVSYIGTGTEESTKKDDRKRSAQDVNTDPNLLLEKTPIILDSVDGDGKKRESKKRGKQVEIKSLLHDSSRSGSVSQTKVEPKERIVPTSSQQSHEKETKDNLRKVSEEKSDLTRLPLNLERKEIQRSQEKEPVSVSHLVSSSSLSFQTNTDGQRPEAKPTISQKSFEKSRREFGDIGFPSVSYQRRTPERRMESVESELKQPLQLQQAGIDTVKHHIQQAGINMGKQPVQQTGGNTAKLIAKSAENKTEVGTSISYAKIDEKGAESKIHLLSSKKTPDISDLKVEIRPTSNSVTDSPFTDLEKKIEIPETRTVKLSRKPRIGEDTKVAHKYLASREAPVVHLPRKENLDRKEVETQIQINEAKTVTGSVISTEESSVVQDRILQKSVQGGVVTSEENFPQPPKTAEFKGVHAENIKSVHQIPKSNIEEYDIEPEKHLVAQIQPGSTVSQITFQTLESKTVDQNKQETLSVESRINESLESKIVPLSFEKILHAETVSDKHRDESAGAIKVLAHLEDGKAEILSRVNDDISVLKKELSINPTIPAVAQLIDAKLEKEGSQFTDAKTLPQSPSSHQASKDVKEMVVEVSGTPATVAMPVPLATVELIRTLVVSSAKEKSASVERKPSKGKKSKTKLASEKKKGLTEKRAGGLPLTLLDTTLDDILGKNLEYLSDVEAQEIFNRKSKADAITRPKSIHEDSPKTSLKKQALKKSQSMPEQRDLPIIDADEDIESEVSVIPKDPVQVKSIEPKLADVKITKAVLVDRHVEAVEKRPEATTSAERQVHTTPDGSKVTKSGLQTALSSDKKLEFKVENQSRSEKFKDGETCSLVSKEAIDAQKFAGGLAEKSQPFSGGSAELTTLFYVDTTKPSENARSTGDIIEAKGSLSLCDVVSSQKKDVTTSLTPFTSLDDVTTRMEVTSFYSDTQTSDASDRSETRAQDLDFVKQDISRMTTTDSDSLSQASYSSQTSDASRKKRKDKTAQRKSKLNEGDVGALYNCNIHILCVCV</sequence>
<feature type="region of interest" description="Disordered" evidence="1">
    <location>
        <begin position="1798"/>
        <end position="1827"/>
    </location>
</feature>
<dbReference type="EMBL" id="JAEAOA010002126">
    <property type="protein sequence ID" value="KAK3605399.1"/>
    <property type="molecule type" value="Genomic_DNA"/>
</dbReference>
<feature type="compositionally biased region" description="Basic and acidic residues" evidence="1">
    <location>
        <begin position="2037"/>
        <end position="2055"/>
    </location>
</feature>
<organism evidence="2 3">
    <name type="scientific">Potamilus streckersoni</name>
    <dbReference type="NCBI Taxonomy" id="2493646"/>
    <lineage>
        <taxon>Eukaryota</taxon>
        <taxon>Metazoa</taxon>
        <taxon>Spiralia</taxon>
        <taxon>Lophotrochozoa</taxon>
        <taxon>Mollusca</taxon>
        <taxon>Bivalvia</taxon>
        <taxon>Autobranchia</taxon>
        <taxon>Heteroconchia</taxon>
        <taxon>Palaeoheterodonta</taxon>
        <taxon>Unionida</taxon>
        <taxon>Unionoidea</taxon>
        <taxon>Unionidae</taxon>
        <taxon>Ambleminae</taxon>
        <taxon>Lampsilini</taxon>
        <taxon>Potamilus</taxon>
    </lineage>
</organism>
<feature type="compositionally biased region" description="Basic and acidic residues" evidence="1">
    <location>
        <begin position="1228"/>
        <end position="1241"/>
    </location>
</feature>
<feature type="region of interest" description="Disordered" evidence="1">
    <location>
        <begin position="1007"/>
        <end position="1280"/>
    </location>
</feature>
<feature type="region of interest" description="Disordered" evidence="1">
    <location>
        <begin position="185"/>
        <end position="513"/>
    </location>
</feature>
<gene>
    <name evidence="2" type="ORF">CHS0354_036307</name>
</gene>
<feature type="compositionally biased region" description="Polar residues" evidence="1">
    <location>
        <begin position="331"/>
        <end position="344"/>
    </location>
</feature>
<feature type="compositionally biased region" description="Basic and acidic residues" evidence="1">
    <location>
        <begin position="1051"/>
        <end position="1088"/>
    </location>
</feature>
<feature type="compositionally biased region" description="Basic and acidic residues" evidence="1">
    <location>
        <begin position="368"/>
        <end position="392"/>
    </location>
</feature>
<feature type="compositionally biased region" description="Polar residues" evidence="1">
    <location>
        <begin position="1883"/>
        <end position="1907"/>
    </location>
</feature>
<feature type="compositionally biased region" description="Low complexity" evidence="1">
    <location>
        <begin position="846"/>
        <end position="889"/>
    </location>
</feature>
<feature type="compositionally biased region" description="Basic and acidic residues" evidence="1">
    <location>
        <begin position="1202"/>
        <end position="1221"/>
    </location>
</feature>
<feature type="compositionally biased region" description="Basic and acidic residues" evidence="1">
    <location>
        <begin position="903"/>
        <end position="924"/>
    </location>
</feature>
<feature type="compositionally biased region" description="Low complexity" evidence="1">
    <location>
        <begin position="94"/>
        <end position="104"/>
    </location>
</feature>
<feature type="compositionally biased region" description="Polar residues" evidence="1">
    <location>
        <begin position="925"/>
        <end position="936"/>
    </location>
</feature>
<feature type="region of interest" description="Disordered" evidence="1">
    <location>
        <begin position="46"/>
        <end position="71"/>
    </location>
</feature>
<feature type="compositionally biased region" description="Basic residues" evidence="1">
    <location>
        <begin position="2080"/>
        <end position="2092"/>
    </location>
</feature>
<feature type="region of interest" description="Disordered" evidence="1">
    <location>
        <begin position="86"/>
        <end position="143"/>
    </location>
</feature>
<feature type="compositionally biased region" description="Polar residues" evidence="1">
    <location>
        <begin position="827"/>
        <end position="843"/>
    </location>
</feature>
<accession>A0AAE0W8V2</accession>
<feature type="compositionally biased region" description="Low complexity" evidence="1">
    <location>
        <begin position="2061"/>
        <end position="2077"/>
    </location>
</feature>
<feature type="compositionally biased region" description="Basic and acidic residues" evidence="1">
    <location>
        <begin position="345"/>
        <end position="361"/>
    </location>
</feature>
<feature type="region of interest" description="Disordered" evidence="1">
    <location>
        <begin position="615"/>
        <end position="694"/>
    </location>
</feature>
<name>A0AAE0W8V2_9BIVA</name>
<feature type="compositionally biased region" description="Basic and acidic residues" evidence="1">
    <location>
        <begin position="1007"/>
        <end position="1042"/>
    </location>
</feature>
<feature type="compositionally biased region" description="Polar residues" evidence="1">
    <location>
        <begin position="615"/>
        <end position="626"/>
    </location>
</feature>
<feature type="compositionally biased region" description="Polar residues" evidence="1">
    <location>
        <begin position="52"/>
        <end position="71"/>
    </location>
</feature>